<dbReference type="Pfam" id="PF13413">
    <property type="entry name" value="HTH_25"/>
    <property type="match status" value="1"/>
</dbReference>
<dbReference type="PROSITE" id="PS50943">
    <property type="entry name" value="HTH_CROC1"/>
    <property type="match status" value="1"/>
</dbReference>
<dbReference type="PANTHER" id="PTHR34475">
    <property type="match status" value="1"/>
</dbReference>
<dbReference type="InterPro" id="IPR025194">
    <property type="entry name" value="RodZ-like_C"/>
</dbReference>
<protein>
    <submittedName>
        <fullName evidence="4">Helix-turn-helix domain-containing protein</fullName>
    </submittedName>
</protein>
<keyword evidence="5" id="KW-1185">Reference proteome</keyword>
<name>A0A4T3F6B7_9SPHN</name>
<keyword evidence="2" id="KW-0812">Transmembrane</keyword>
<dbReference type="InterPro" id="IPR010982">
    <property type="entry name" value="Lambda_DNA-bd_dom_sf"/>
</dbReference>
<dbReference type="SMART" id="SM00530">
    <property type="entry name" value="HTH_XRE"/>
    <property type="match status" value="1"/>
</dbReference>
<dbReference type="OrthoDB" id="9790252at2"/>
<dbReference type="InterPro" id="IPR050400">
    <property type="entry name" value="Bact_Cytoskel_RodZ"/>
</dbReference>
<keyword evidence="2" id="KW-0472">Membrane</keyword>
<organism evidence="4 5">
    <name type="scientific">Alteraurantiacibacter aquimixticola</name>
    <dbReference type="NCBI Taxonomy" id="2489173"/>
    <lineage>
        <taxon>Bacteria</taxon>
        <taxon>Pseudomonadati</taxon>
        <taxon>Pseudomonadota</taxon>
        <taxon>Alphaproteobacteria</taxon>
        <taxon>Sphingomonadales</taxon>
        <taxon>Erythrobacteraceae</taxon>
        <taxon>Alteraurantiacibacter</taxon>
    </lineage>
</organism>
<comment type="caution">
    <text evidence="4">The sequence shown here is derived from an EMBL/GenBank/DDBJ whole genome shotgun (WGS) entry which is preliminary data.</text>
</comment>
<gene>
    <name evidence="4" type="ORF">E5222_01655</name>
</gene>
<evidence type="ECO:0000256" key="1">
    <source>
        <dbReference type="SAM" id="MobiDB-lite"/>
    </source>
</evidence>
<accession>A0A4T3F6B7</accession>
<dbReference type="PANTHER" id="PTHR34475:SF1">
    <property type="entry name" value="CYTOSKELETON PROTEIN RODZ"/>
    <property type="match status" value="1"/>
</dbReference>
<dbReference type="GO" id="GO:0003677">
    <property type="term" value="F:DNA binding"/>
    <property type="evidence" value="ECO:0007669"/>
    <property type="project" value="InterPro"/>
</dbReference>
<dbReference type="InterPro" id="IPR001387">
    <property type="entry name" value="Cro/C1-type_HTH"/>
</dbReference>
<dbReference type="SUPFAM" id="SSF47413">
    <property type="entry name" value="lambda repressor-like DNA-binding domains"/>
    <property type="match status" value="1"/>
</dbReference>
<dbReference type="EMBL" id="SSHH01000001">
    <property type="protein sequence ID" value="TIX51202.1"/>
    <property type="molecule type" value="Genomic_DNA"/>
</dbReference>
<evidence type="ECO:0000313" key="5">
    <source>
        <dbReference type="Proteomes" id="UP000309389"/>
    </source>
</evidence>
<dbReference type="Proteomes" id="UP000309389">
    <property type="component" value="Unassembled WGS sequence"/>
</dbReference>
<keyword evidence="2" id="KW-1133">Transmembrane helix</keyword>
<reference evidence="4 5" key="1">
    <citation type="submission" date="2019-04" db="EMBL/GenBank/DDBJ databases">
        <title>Altererythrobacter aquimixticola sp. nov., isolated from sediment of junction between the ocean and a freshwater spring.</title>
        <authorList>
            <person name="Yoon J.-H."/>
        </authorList>
    </citation>
    <scope>NUCLEOTIDE SEQUENCE [LARGE SCALE GENOMIC DNA]</scope>
    <source>
        <strain evidence="4 5">SSKS-13</strain>
    </source>
</reference>
<evidence type="ECO:0000259" key="3">
    <source>
        <dbReference type="PROSITE" id="PS50943"/>
    </source>
</evidence>
<evidence type="ECO:0000256" key="2">
    <source>
        <dbReference type="SAM" id="Phobius"/>
    </source>
</evidence>
<feature type="compositionally biased region" description="Low complexity" evidence="1">
    <location>
        <begin position="159"/>
        <end position="170"/>
    </location>
</feature>
<sequence>MSEQIEMPEDTLLPRGVGPQLRLAREKAGLSVEDVAERTRIAQRYINAIEEGEFGKLSGRSHAVGFARNIAREVGLDENDIVAMVRAEMDAAAPAERERRDSYEPGDPARAPSGRLVWLSILGVLILLAGLFTAYRVSLSPAAELPSLVEQQEAEEAEAAAAAAAAEAEAGTQSAEPSPAGAVVFTATAPNVWVRFYDAAGRRLMERELAEGESYTVPADVDGPQLWTGRPDALRITVGGQLIPPLASEMVTMRDVPVDAASLLAREIPVNTASAPLSQL</sequence>
<feature type="domain" description="HTH cro/C1-type" evidence="3">
    <location>
        <begin position="21"/>
        <end position="53"/>
    </location>
</feature>
<dbReference type="Gene3D" id="1.10.260.40">
    <property type="entry name" value="lambda repressor-like DNA-binding domains"/>
    <property type="match status" value="1"/>
</dbReference>
<dbReference type="AlphaFoldDB" id="A0A4T3F6B7"/>
<dbReference type="RefSeq" id="WP_136691886.1">
    <property type="nucleotide sequence ID" value="NZ_SSHH01000001.1"/>
</dbReference>
<feature type="transmembrane region" description="Helical" evidence="2">
    <location>
        <begin position="116"/>
        <end position="135"/>
    </location>
</feature>
<dbReference type="Pfam" id="PF13464">
    <property type="entry name" value="RodZ_C"/>
    <property type="match status" value="1"/>
</dbReference>
<feature type="region of interest" description="Disordered" evidence="1">
    <location>
        <begin position="159"/>
        <end position="178"/>
    </location>
</feature>
<evidence type="ECO:0000313" key="4">
    <source>
        <dbReference type="EMBL" id="TIX51202.1"/>
    </source>
</evidence>
<proteinExistence type="predicted"/>
<dbReference type="CDD" id="cd00093">
    <property type="entry name" value="HTH_XRE"/>
    <property type="match status" value="1"/>
</dbReference>